<dbReference type="STRING" id="759620.WS105_1002"/>
<feature type="compositionally biased region" description="Low complexity" evidence="1">
    <location>
        <begin position="149"/>
        <end position="165"/>
    </location>
</feature>
<dbReference type="RefSeq" id="WP_009496121.1">
    <property type="nucleotide sequence ID" value="NZ_CP009223.1"/>
</dbReference>
<evidence type="ECO:0000256" key="2">
    <source>
        <dbReference type="SAM" id="SignalP"/>
    </source>
</evidence>
<feature type="region of interest" description="Disordered" evidence="1">
    <location>
        <begin position="126"/>
        <end position="191"/>
    </location>
</feature>
<name>A0A075TWD5_9LACO</name>
<feature type="chain" id="PRO_5001709797" description="Lipoprotein" evidence="2">
    <location>
        <begin position="24"/>
        <end position="248"/>
    </location>
</feature>
<reference evidence="3 4" key="1">
    <citation type="journal article" date="2014" name="Genome Announc.">
        <title>Complete Genome Sequences of Fish Pathogenic Weissella ceti Strains WS74 and WS105.</title>
        <authorList>
            <person name="Figueiredo H.C."/>
            <person name="Leal C.A."/>
            <person name="Dorella F.A."/>
            <person name="Carvalho A.F."/>
            <person name="Soares S.C."/>
            <person name="Pereira F.L."/>
            <person name="Azevedo V.A."/>
        </authorList>
    </citation>
    <scope>NUCLEOTIDE SEQUENCE [LARGE SCALE GENOMIC DNA]</scope>
    <source>
        <strain evidence="3 4">WS74</strain>
    </source>
</reference>
<dbReference type="Proteomes" id="UP000029079">
    <property type="component" value="Chromosome"/>
</dbReference>
<organism evidence="3 4">
    <name type="scientific">Weissella ceti</name>
    <dbReference type="NCBI Taxonomy" id="759620"/>
    <lineage>
        <taxon>Bacteria</taxon>
        <taxon>Bacillati</taxon>
        <taxon>Bacillota</taxon>
        <taxon>Bacilli</taxon>
        <taxon>Lactobacillales</taxon>
        <taxon>Lactobacillaceae</taxon>
        <taxon>Weissella</taxon>
    </lineage>
</organism>
<dbReference type="KEGG" id="wct:WS74_1006"/>
<proteinExistence type="predicted"/>
<evidence type="ECO:0000313" key="4">
    <source>
        <dbReference type="Proteomes" id="UP000029079"/>
    </source>
</evidence>
<dbReference type="PATRIC" id="fig|759620.7.peg.966"/>
<dbReference type="KEGG" id="wce:WS08_0940"/>
<evidence type="ECO:0000256" key="1">
    <source>
        <dbReference type="SAM" id="MobiDB-lite"/>
    </source>
</evidence>
<feature type="signal peptide" evidence="2">
    <location>
        <begin position="1"/>
        <end position="23"/>
    </location>
</feature>
<accession>A0A075TWD5</accession>
<gene>
    <name evidence="3" type="ORF">WS74_1006</name>
</gene>
<evidence type="ECO:0008006" key="5">
    <source>
        <dbReference type="Google" id="ProtNLM"/>
    </source>
</evidence>
<dbReference type="AlphaFoldDB" id="A0A075TWD5"/>
<evidence type="ECO:0000313" key="3">
    <source>
        <dbReference type="EMBL" id="AIM63258.1"/>
    </source>
</evidence>
<protein>
    <recommendedName>
        <fullName evidence="5">Lipoprotein</fullName>
    </recommendedName>
</protein>
<feature type="compositionally biased region" description="Basic and acidic residues" evidence="1">
    <location>
        <begin position="126"/>
        <end position="148"/>
    </location>
</feature>
<dbReference type="EMBL" id="CP009223">
    <property type="protein sequence ID" value="AIM63258.1"/>
    <property type="molecule type" value="Genomic_DNA"/>
</dbReference>
<dbReference type="KEGG" id="wci:WS105_1002"/>
<keyword evidence="4" id="KW-1185">Reference proteome</keyword>
<sequence>MKKILTIIGALLVLILGAGGVYAVMNNNTDKQYNEAITMAEKHVKEHEWKDAQTAYKDAAKIKKSDMTTAADEQLVAVMNAEKIAGHDQKGALDILKGALKLEVTVPVIDKEIKAMQVDLQKQLDDAKKKAEQNKDGSRSDITSEKSSSEAINEANSNQNDNTNNPQGEVTEPSESNKTESNNAVDADKKAANIAEGKMTVSEARARLAEQGINIDYVPDTEVQNLIQTVNASNGTKSLADVANSMKW</sequence>
<keyword evidence="2" id="KW-0732">Signal</keyword>
<reference evidence="4" key="2">
    <citation type="submission" date="2014-08" db="EMBL/GenBank/DDBJ databases">
        <title>Complete genome of Weissella ceti strain WS74 isolated from diseased rainbow trout in Brazil.</title>
        <authorList>
            <person name="Figueiredo H.C.P."/>
            <person name="Leal C.A.G."/>
            <person name="Pereira F.L."/>
            <person name="Soares S.C."/>
            <person name="Dorella F.A."/>
            <person name="Carvalho A.F."/>
            <person name="Azevedo V.A.C."/>
        </authorList>
    </citation>
    <scope>NUCLEOTIDE SEQUENCE [LARGE SCALE GENOMIC DNA]</scope>
    <source>
        <strain evidence="4">WS74</strain>
    </source>
</reference>